<evidence type="ECO:0000313" key="5">
    <source>
        <dbReference type="EMBL" id="QSZ66521.1"/>
    </source>
</evidence>
<keyword evidence="2" id="KW-0028">Amino-acid biosynthesis</keyword>
<feature type="domain" description="CBS" evidence="4">
    <location>
        <begin position="7"/>
        <end position="63"/>
    </location>
</feature>
<dbReference type="Pfam" id="PF00571">
    <property type="entry name" value="CBS"/>
    <property type="match status" value="4"/>
</dbReference>
<dbReference type="InterPro" id="IPR051257">
    <property type="entry name" value="Diverse_CBS-Domain"/>
</dbReference>
<feature type="domain" description="CBS" evidence="4">
    <location>
        <begin position="65"/>
        <end position="123"/>
    </location>
</feature>
<evidence type="ECO:0000313" key="6">
    <source>
        <dbReference type="Proteomes" id="UP001042704"/>
    </source>
</evidence>
<dbReference type="SMART" id="SM00116">
    <property type="entry name" value="CBS"/>
    <property type="match status" value="4"/>
</dbReference>
<dbReference type="Gene3D" id="3.10.580.10">
    <property type="entry name" value="CBS-domain"/>
    <property type="match status" value="2"/>
</dbReference>
<dbReference type="PANTHER" id="PTHR43080:SF29">
    <property type="entry name" value="OS02G0818000 PROTEIN"/>
    <property type="match status" value="1"/>
</dbReference>
<evidence type="ECO:0000256" key="3">
    <source>
        <dbReference type="PROSITE-ProRule" id="PRU00703"/>
    </source>
</evidence>
<dbReference type="GeneID" id="76423278"/>
<accession>A0A8A3S455</accession>
<gene>
    <name evidence="5" type="ORF">RJ40_02895</name>
</gene>
<dbReference type="InterPro" id="IPR046342">
    <property type="entry name" value="CBS_dom_sf"/>
</dbReference>
<dbReference type="PROSITE" id="PS51371">
    <property type="entry name" value="CBS"/>
    <property type="match status" value="4"/>
</dbReference>
<dbReference type="KEGG" id="maqe:RJ40_02895"/>
<evidence type="ECO:0000256" key="2">
    <source>
        <dbReference type="ARBA" id="ARBA00023167"/>
    </source>
</evidence>
<keyword evidence="6" id="KW-1185">Reference proteome</keyword>
<organism evidence="5 6">
    <name type="scientific">Methanofollis aquaemaris</name>
    <dbReference type="NCBI Taxonomy" id="126734"/>
    <lineage>
        <taxon>Archaea</taxon>
        <taxon>Methanobacteriati</taxon>
        <taxon>Methanobacteriota</taxon>
        <taxon>Stenosarchaea group</taxon>
        <taxon>Methanomicrobia</taxon>
        <taxon>Methanomicrobiales</taxon>
        <taxon>Methanomicrobiaceae</taxon>
        <taxon>Methanofollis</taxon>
    </lineage>
</organism>
<dbReference type="InterPro" id="IPR000644">
    <property type="entry name" value="CBS_dom"/>
</dbReference>
<dbReference type="EMBL" id="CP036172">
    <property type="protein sequence ID" value="QSZ66521.1"/>
    <property type="molecule type" value="Genomic_DNA"/>
</dbReference>
<dbReference type="Proteomes" id="UP001042704">
    <property type="component" value="Chromosome"/>
</dbReference>
<keyword evidence="2" id="KW-0486">Methionine biosynthesis</keyword>
<dbReference type="GO" id="GO:0009086">
    <property type="term" value="P:methionine biosynthetic process"/>
    <property type="evidence" value="ECO:0007669"/>
    <property type="project" value="UniProtKB-KW"/>
</dbReference>
<dbReference type="AlphaFoldDB" id="A0A8A3S455"/>
<reference evidence="5" key="2">
    <citation type="submission" date="2019-02" db="EMBL/GenBank/DDBJ databases">
        <authorList>
            <person name="Chen S.-C."/>
            <person name="Chien H.-H."/>
            <person name="Lai M.-C."/>
        </authorList>
    </citation>
    <scope>NUCLEOTIDE SEQUENCE</scope>
    <source>
        <strain evidence="5">N2F9704</strain>
    </source>
</reference>
<feature type="domain" description="CBS" evidence="4">
    <location>
        <begin position="128"/>
        <end position="184"/>
    </location>
</feature>
<feature type="domain" description="CBS" evidence="4">
    <location>
        <begin position="227"/>
        <end position="283"/>
    </location>
</feature>
<dbReference type="PANTHER" id="PTHR43080">
    <property type="entry name" value="CBS DOMAIN-CONTAINING PROTEIN CBSX3, MITOCHONDRIAL"/>
    <property type="match status" value="1"/>
</dbReference>
<sequence>MYVRDYMTKDVVSVEIPSNRDDILKILKRTGISGVPVTEKGKVVGVVTRKDLLRKSEETQVALLMSPHPAMISVDAPLAEAARLMTTHKFRRLPVIDENECLVGLISAADLVAAIAQLRIKDEISEHFTSNTFALWEETPLPLVGRIMEISDVEAVPIMDDKGRVSGIIAERDLIRSSHIEDSVEVSDFSNGTDDDEWTWESIRDMHVISYGVSKVRLPDKPVSAAMIQNVITVPKNAGVSECALMMKRSRLDQLPVVNGDKKLIAMLFDRELIKVLCAGPGEAPDQ</sequence>
<reference evidence="5" key="1">
    <citation type="journal article" date="2001" name="Int. J. Syst. Evol. Microbiol.">
        <title>Methanofollis aquaemaris sp. nov., a methanogen isolated from an aquaculture fish pond.</title>
        <authorList>
            <person name="Lai M.C."/>
            <person name="Chen S.C."/>
        </authorList>
    </citation>
    <scope>NUCLEOTIDE SEQUENCE</scope>
    <source>
        <strain evidence="5">N2F9704</strain>
    </source>
</reference>
<name>A0A8A3S455_9EURY</name>
<protein>
    <submittedName>
        <fullName evidence="5">CBS domain-containing protein</fullName>
    </submittedName>
</protein>
<proteinExistence type="predicted"/>
<evidence type="ECO:0000256" key="1">
    <source>
        <dbReference type="ARBA" id="ARBA00023122"/>
    </source>
</evidence>
<dbReference type="CDD" id="cd04614">
    <property type="entry name" value="CBS_pair_arch2_repeat2"/>
    <property type="match status" value="1"/>
</dbReference>
<dbReference type="RefSeq" id="WP_265581865.1">
    <property type="nucleotide sequence ID" value="NZ_CP036172.1"/>
</dbReference>
<keyword evidence="1 3" id="KW-0129">CBS domain</keyword>
<dbReference type="SUPFAM" id="SSF54631">
    <property type="entry name" value="CBS-domain pair"/>
    <property type="match status" value="2"/>
</dbReference>
<evidence type="ECO:0000259" key="4">
    <source>
        <dbReference type="PROSITE" id="PS51371"/>
    </source>
</evidence>